<dbReference type="GO" id="GO:0006351">
    <property type="term" value="P:DNA-templated transcription"/>
    <property type="evidence" value="ECO:0007669"/>
    <property type="project" value="InterPro"/>
</dbReference>
<dbReference type="GO" id="GO:0003677">
    <property type="term" value="F:DNA binding"/>
    <property type="evidence" value="ECO:0007669"/>
    <property type="project" value="UniProtKB-KW"/>
</dbReference>
<evidence type="ECO:0000313" key="7">
    <source>
        <dbReference type="EMBL" id="CAH0033153.1"/>
    </source>
</evidence>
<dbReference type="GO" id="GO:0008270">
    <property type="term" value="F:zinc ion binding"/>
    <property type="evidence" value="ECO:0007669"/>
    <property type="project" value="InterPro"/>
</dbReference>
<reference evidence="7" key="1">
    <citation type="submission" date="2021-10" db="EMBL/GenBank/DDBJ databases">
        <authorList>
            <person name="Piombo E."/>
        </authorList>
    </citation>
    <scope>NUCLEOTIDE SEQUENCE</scope>
</reference>
<sequence length="577" mass="65010">MSPNTQLVQSTRSCSYKTLGDGDNEPRTICVQYGEKDISQSDSTLVEFLSQDFDQGSVGDYQATFIDDYANNVRLLGPTFGKGFRPNVHHFRDAPFIKRSNGSIPRMITEDERTMLDHSGAFILPDAEIANGFIRAFFDRVHPTIPIIDQANFRQSYLRPFSADGNGPPLLLIQAVLLSGSTVWQHPRLKLPAEEISKRLFARAHALVYHRFEQDRFTLIIAHLLFSTYTCDSCDDTVQNMWLSLGIAVRIAQGLGLHRDLGAARADRQHRLQWKKTWWTLFLHDTLCAFEWGRPRAIHLADTDVDEICEADFDPPELGALPCREHVDFFISAIHLCYIISDWLDDLRPGGPQTHRRIRRREDGIHQARAELQKWYDGLPPTMTASSRGSSSHYSLWSGMLNITYCAAVVRFYSVAPVDPRKVHESAVAISTICTSLFNQGLLSSVWVYAIHQLYLSMCHHAIESKSPDQSVAAQGLENLCTSLPMLEQLSRKNSVARQAFRFLDNVAKRSGSDAPADDPWQEDSNASLWAWEMDVCGKSLEPGKIATGSQYFLNSIMIIKCFKDLEIALVIAPSTL</sequence>
<dbReference type="PANTHER" id="PTHR47171">
    <property type="entry name" value="FARA-RELATED"/>
    <property type="match status" value="1"/>
</dbReference>
<evidence type="ECO:0000256" key="3">
    <source>
        <dbReference type="ARBA" id="ARBA00023125"/>
    </source>
</evidence>
<dbReference type="CDD" id="cd12148">
    <property type="entry name" value="fungal_TF_MHR"/>
    <property type="match status" value="1"/>
</dbReference>
<dbReference type="PANTHER" id="PTHR47171:SF4">
    <property type="entry name" value="ACETAMIDASE REGULATORY PROTEIN"/>
    <property type="match status" value="1"/>
</dbReference>
<gene>
    <name evidence="7" type="ORF">CRHIZ90672A_00017443</name>
</gene>
<dbReference type="Proteomes" id="UP000696573">
    <property type="component" value="Unassembled WGS sequence"/>
</dbReference>
<keyword evidence="2" id="KW-0805">Transcription regulation</keyword>
<comment type="caution">
    <text evidence="7">The sequence shown here is derived from an EMBL/GenBank/DDBJ whole genome shotgun (WGS) entry which is preliminary data.</text>
</comment>
<evidence type="ECO:0000259" key="6">
    <source>
        <dbReference type="SMART" id="SM00906"/>
    </source>
</evidence>
<dbReference type="AlphaFoldDB" id="A0A9N9YTF9"/>
<evidence type="ECO:0000313" key="8">
    <source>
        <dbReference type="Proteomes" id="UP000696573"/>
    </source>
</evidence>
<dbReference type="OrthoDB" id="25391at2759"/>
<dbReference type="SMART" id="SM00906">
    <property type="entry name" value="Fungal_trans"/>
    <property type="match status" value="1"/>
</dbReference>
<keyword evidence="5" id="KW-0539">Nucleus</keyword>
<keyword evidence="4" id="KW-0804">Transcription</keyword>
<organism evidence="7 8">
    <name type="scientific">Clonostachys rhizophaga</name>
    <dbReference type="NCBI Taxonomy" id="160324"/>
    <lineage>
        <taxon>Eukaryota</taxon>
        <taxon>Fungi</taxon>
        <taxon>Dikarya</taxon>
        <taxon>Ascomycota</taxon>
        <taxon>Pezizomycotina</taxon>
        <taxon>Sordariomycetes</taxon>
        <taxon>Hypocreomycetidae</taxon>
        <taxon>Hypocreales</taxon>
        <taxon>Bionectriaceae</taxon>
        <taxon>Clonostachys</taxon>
    </lineage>
</organism>
<keyword evidence="3" id="KW-0238">DNA-binding</keyword>
<dbReference type="EMBL" id="CABFNQ020000746">
    <property type="protein sequence ID" value="CAH0033153.1"/>
    <property type="molecule type" value="Genomic_DNA"/>
</dbReference>
<name>A0A9N9YTF9_9HYPO</name>
<evidence type="ECO:0000256" key="2">
    <source>
        <dbReference type="ARBA" id="ARBA00023015"/>
    </source>
</evidence>
<keyword evidence="8" id="KW-1185">Reference proteome</keyword>
<feature type="domain" description="Xylanolytic transcriptional activator regulatory" evidence="6">
    <location>
        <begin position="241"/>
        <end position="314"/>
    </location>
</feature>
<dbReference type="InterPro" id="IPR007219">
    <property type="entry name" value="XnlR_reg_dom"/>
</dbReference>
<protein>
    <recommendedName>
        <fullName evidence="6">Xylanolytic transcriptional activator regulatory domain-containing protein</fullName>
    </recommendedName>
</protein>
<evidence type="ECO:0000256" key="1">
    <source>
        <dbReference type="ARBA" id="ARBA00022833"/>
    </source>
</evidence>
<accession>A0A9N9YTF9</accession>
<dbReference type="Pfam" id="PF04082">
    <property type="entry name" value="Fungal_trans"/>
    <property type="match status" value="1"/>
</dbReference>
<evidence type="ECO:0000256" key="5">
    <source>
        <dbReference type="ARBA" id="ARBA00023242"/>
    </source>
</evidence>
<keyword evidence="1" id="KW-0862">Zinc</keyword>
<proteinExistence type="predicted"/>
<dbReference type="InterPro" id="IPR052073">
    <property type="entry name" value="Amide_Lactam_Regulators"/>
</dbReference>
<evidence type="ECO:0000256" key="4">
    <source>
        <dbReference type="ARBA" id="ARBA00023163"/>
    </source>
</evidence>